<dbReference type="RefSeq" id="XP_031007708.1">
    <property type="nucleotide sequence ID" value="XM_031146644.1"/>
</dbReference>
<comment type="similarity">
    <text evidence="1">Belongs to the AIM6 family.</text>
</comment>
<dbReference type="InterPro" id="IPR051236">
    <property type="entry name" value="HAT_RTT109-like"/>
</dbReference>
<keyword evidence="4" id="KW-1133">Transmembrane helix</keyword>
<feature type="region of interest" description="Disordered" evidence="3">
    <location>
        <begin position="49"/>
        <end position="71"/>
    </location>
</feature>
<dbReference type="OrthoDB" id="4153866at2759"/>
<evidence type="ECO:0000256" key="4">
    <source>
        <dbReference type="SAM" id="Phobius"/>
    </source>
</evidence>
<name>A0A8H8R7F1_9HELO</name>
<dbReference type="Proteomes" id="UP000431533">
    <property type="component" value="Unassembled WGS sequence"/>
</dbReference>
<protein>
    <recommendedName>
        <fullName evidence="2">Altered inheritance of mitochondria protein 6</fullName>
    </recommendedName>
</protein>
<dbReference type="SUPFAM" id="SSF51695">
    <property type="entry name" value="PLC-like phosphodiesterases"/>
    <property type="match status" value="1"/>
</dbReference>
<reference evidence="5 6" key="1">
    <citation type="submission" date="2018-05" db="EMBL/GenBank/DDBJ databases">
        <title>Genome sequencing and assembly of the regulated plant pathogen Lachnellula willkommii and related sister species for the development of diagnostic species identification markers.</title>
        <authorList>
            <person name="Giroux E."/>
            <person name="Bilodeau G."/>
        </authorList>
    </citation>
    <scope>NUCLEOTIDE SEQUENCE [LARGE SCALE GENOMIC DNA]</scope>
    <source>
        <strain evidence="5 6">CBS 185.66</strain>
    </source>
</reference>
<accession>A0A8H8R7F1</accession>
<keyword evidence="4" id="KW-0472">Membrane</keyword>
<comment type="caution">
    <text evidence="5">The sequence shown here is derived from an EMBL/GenBank/DDBJ whole genome shotgun (WGS) entry which is preliminary data.</text>
</comment>
<evidence type="ECO:0000256" key="2">
    <source>
        <dbReference type="ARBA" id="ARBA00014286"/>
    </source>
</evidence>
<keyword evidence="6" id="KW-1185">Reference proteome</keyword>
<dbReference type="PANTHER" id="PTHR31571:SF1">
    <property type="entry name" value="ALTERED INHERITANCE OF MITOCHONDRIA PROTEIN 6"/>
    <property type="match status" value="1"/>
</dbReference>
<dbReference type="PANTHER" id="PTHR31571">
    <property type="entry name" value="ALTERED INHERITANCE OF MITOCHONDRIA PROTEIN 6"/>
    <property type="match status" value="1"/>
</dbReference>
<organism evidence="5 6">
    <name type="scientific">Lachnellula hyalina</name>
    <dbReference type="NCBI Taxonomy" id="1316788"/>
    <lineage>
        <taxon>Eukaryota</taxon>
        <taxon>Fungi</taxon>
        <taxon>Dikarya</taxon>
        <taxon>Ascomycota</taxon>
        <taxon>Pezizomycotina</taxon>
        <taxon>Leotiomycetes</taxon>
        <taxon>Helotiales</taxon>
        <taxon>Lachnaceae</taxon>
        <taxon>Lachnellula</taxon>
    </lineage>
</organism>
<gene>
    <name evidence="5" type="ORF">LHYA1_G001664</name>
</gene>
<dbReference type="AlphaFoldDB" id="A0A8H8R7F1"/>
<feature type="transmembrane region" description="Helical" evidence="4">
    <location>
        <begin position="98"/>
        <end position="124"/>
    </location>
</feature>
<evidence type="ECO:0000313" key="5">
    <source>
        <dbReference type="EMBL" id="TVY28920.1"/>
    </source>
</evidence>
<dbReference type="GO" id="GO:0006629">
    <property type="term" value="P:lipid metabolic process"/>
    <property type="evidence" value="ECO:0007669"/>
    <property type="project" value="InterPro"/>
</dbReference>
<sequence length="443" mass="49880">MSTLICCPIALSIFDFYDYRGFFFSIMGFRTLIRKLLRVKQPVDLVDLSPPTRSRSSSQSSYDEPKGDRPWRSLVGRKLRYKPGSGFATRRKAYRNRILLIIFILCVLASIAVGTWYALVIALIKRLSPKTPSNGLQSITKNWQRPSDSLRLLSPWPQDFSRDISPIQIHSHNDYHRKVPLYEALAVGCVGVEADIWVRHDGNGKEVLLVGHSSKSLTAQRTLSNLYLDPLLQILDNQNKLGAYEDSQNQNRPVGVFETQPDESVVLLLDFKSSSADLFPIVLAALEPLRNKGYLTTYTNNILTPGPLTIVASGNAQYSDIISNSTYRDIFLDAPLASISDPKYNTTNSYYASTSLAKAVGRLWGGKFSSKQLQIVKDQIKAASDKGLKDRYWDTISWPIPWRDYVWKTLMNEGTAMLNADDLESAGRWNWDYCVVAGFILCG</sequence>
<dbReference type="GO" id="GO:0008081">
    <property type="term" value="F:phosphoric diester hydrolase activity"/>
    <property type="evidence" value="ECO:0007669"/>
    <property type="project" value="InterPro"/>
</dbReference>
<keyword evidence="4" id="KW-0812">Transmembrane</keyword>
<evidence type="ECO:0000256" key="3">
    <source>
        <dbReference type="SAM" id="MobiDB-lite"/>
    </source>
</evidence>
<evidence type="ECO:0000256" key="1">
    <source>
        <dbReference type="ARBA" id="ARBA00008858"/>
    </source>
</evidence>
<feature type="compositionally biased region" description="Low complexity" evidence="3">
    <location>
        <begin position="49"/>
        <end position="61"/>
    </location>
</feature>
<evidence type="ECO:0000313" key="6">
    <source>
        <dbReference type="Proteomes" id="UP000431533"/>
    </source>
</evidence>
<dbReference type="GeneID" id="41981862"/>
<proteinExistence type="inferred from homology"/>
<dbReference type="InterPro" id="IPR017946">
    <property type="entry name" value="PLC-like_Pdiesterase_TIM-brl"/>
</dbReference>
<dbReference type="EMBL" id="QGMH01000024">
    <property type="protein sequence ID" value="TVY28920.1"/>
    <property type="molecule type" value="Genomic_DNA"/>
</dbReference>